<reference evidence="2" key="1">
    <citation type="journal article" date="2015" name="PeerJ">
        <title>First genomic representation of candidate bacterial phylum KSB3 points to enhanced environmental sensing as a trigger of wastewater bulking.</title>
        <authorList>
            <person name="Sekiguchi Y."/>
            <person name="Ohashi A."/>
            <person name="Parks D.H."/>
            <person name="Yamauchi T."/>
            <person name="Tyson G.W."/>
            <person name="Hugenholtz P."/>
        </authorList>
    </citation>
    <scope>NUCLEOTIDE SEQUENCE [LARGE SCALE GENOMIC DNA]</scope>
</reference>
<evidence type="ECO:0000313" key="2">
    <source>
        <dbReference type="EMBL" id="GAK54968.1"/>
    </source>
</evidence>
<keyword evidence="3" id="KW-1185">Reference proteome</keyword>
<keyword evidence="1" id="KW-0472">Membrane</keyword>
<dbReference type="HOGENOM" id="CLU_469028_0_0_0"/>
<feature type="transmembrane region" description="Helical" evidence="1">
    <location>
        <begin position="407"/>
        <end position="426"/>
    </location>
</feature>
<sequence>MRFSWFFAAVLLAIIFADWNMNIAATTSKDGFGGASDMVILAARSDPYYDLAEEIAHSENLPLTHSLKDALKHKPIFLLWVITPEHLSDSVFSQFGQTLQKHRAVISIGILTGSSQEKARSLWQRRLFNGKSLAVIPREHKIFLHEKEQTTSILLNKNNVVASLQEAAYVTFQGHGSRRHWLLEDGIDLIADDIPPLPPLLVNALACQTLKVWNQESIALRVLDQGAAAYAGFVYSPLAYAFGEPKGFPFSYTWPDFPIGHVVQVQNQGYLQGFLAWPFYFLLGDPRLSFLADMPYQLIDEYENSTGRVLTYSNAPKGVIPVYIRNGARYRFVEIPGVGAAWDHALFYNQYVQQINLGSDKYLLFLHQGGDFTIKLSKNLPWKQQFITPILSALDHTTVLYFAESNFLPGLIGSGLMLLISGWFAARRQMDIRQYLPDALVVGLALTLFRGGYAVMRQEHLHALYTNRIRTMDAAFDINIWFLFSSLLMAACGAWLFFNSCSRWKKMVTVLIIIFPSWMIAGFSAGIPMFINMLAKQKYGIALYAYGQGIMALMTCIVELFVVTIILFILSVQYINDCFYP</sequence>
<organism evidence="2">
    <name type="scientific">Vecturithrix granuli</name>
    <dbReference type="NCBI Taxonomy" id="1499967"/>
    <lineage>
        <taxon>Bacteria</taxon>
        <taxon>Candidatus Moduliflexota</taxon>
        <taxon>Candidatus Vecturitrichia</taxon>
        <taxon>Candidatus Vecturitrichales</taxon>
        <taxon>Candidatus Vecturitrichaceae</taxon>
        <taxon>Candidatus Vecturithrix</taxon>
    </lineage>
</organism>
<name>A0A0S6W5S8_VECG1</name>
<keyword evidence="1" id="KW-1133">Transmembrane helix</keyword>
<protein>
    <recommendedName>
        <fullName evidence="4">Gingipain domain-containing protein</fullName>
    </recommendedName>
</protein>
<evidence type="ECO:0000256" key="1">
    <source>
        <dbReference type="SAM" id="Phobius"/>
    </source>
</evidence>
<feature type="transmembrane region" description="Helical" evidence="1">
    <location>
        <begin position="510"/>
        <end position="531"/>
    </location>
</feature>
<evidence type="ECO:0000313" key="3">
    <source>
        <dbReference type="Proteomes" id="UP000030661"/>
    </source>
</evidence>
<evidence type="ECO:0008006" key="4">
    <source>
        <dbReference type="Google" id="ProtNLM"/>
    </source>
</evidence>
<dbReference type="Proteomes" id="UP000030661">
    <property type="component" value="Unassembled WGS sequence"/>
</dbReference>
<keyword evidence="1" id="KW-0812">Transmembrane</keyword>
<feature type="transmembrane region" description="Helical" evidence="1">
    <location>
        <begin position="476"/>
        <end position="498"/>
    </location>
</feature>
<gene>
    <name evidence="2" type="ORF">U27_01799</name>
</gene>
<feature type="transmembrane region" description="Helical" evidence="1">
    <location>
        <begin position="438"/>
        <end position="456"/>
    </location>
</feature>
<dbReference type="AlphaFoldDB" id="A0A0S6W5S8"/>
<dbReference type="EMBL" id="DF820463">
    <property type="protein sequence ID" value="GAK54968.1"/>
    <property type="molecule type" value="Genomic_DNA"/>
</dbReference>
<accession>A0A0S6W5S8</accession>
<proteinExistence type="predicted"/>
<feature type="transmembrane region" description="Helical" evidence="1">
    <location>
        <begin position="543"/>
        <end position="570"/>
    </location>
</feature>